<dbReference type="EMBL" id="MIGZ01000079">
    <property type="protein sequence ID" value="ODQ93106.1"/>
    <property type="molecule type" value="Genomic_DNA"/>
</dbReference>
<comment type="caution">
    <text evidence="1">The sequence shown here is derived from an EMBL/GenBank/DDBJ whole genome shotgun (WGS) entry which is preliminary data.</text>
</comment>
<keyword evidence="2" id="KW-1185">Reference proteome</keyword>
<name>A0A1E3RT68_9MYCO</name>
<protein>
    <submittedName>
        <fullName evidence="1">Uncharacterized protein</fullName>
    </submittedName>
</protein>
<gene>
    <name evidence="1" type="ORF">BHQ17_14580</name>
</gene>
<accession>A0A1E3RT68</accession>
<organism evidence="1 2">
    <name type="scientific">Mycolicibacterium holsaticum</name>
    <dbReference type="NCBI Taxonomy" id="152142"/>
    <lineage>
        <taxon>Bacteria</taxon>
        <taxon>Bacillati</taxon>
        <taxon>Actinomycetota</taxon>
        <taxon>Actinomycetes</taxon>
        <taxon>Mycobacteriales</taxon>
        <taxon>Mycobacteriaceae</taxon>
        <taxon>Mycolicibacterium</taxon>
    </lineage>
</organism>
<dbReference type="AlphaFoldDB" id="A0A1E3RT68"/>
<evidence type="ECO:0000313" key="1">
    <source>
        <dbReference type="EMBL" id="ODQ93106.1"/>
    </source>
</evidence>
<evidence type="ECO:0000313" key="2">
    <source>
        <dbReference type="Proteomes" id="UP000094243"/>
    </source>
</evidence>
<reference evidence="2" key="1">
    <citation type="submission" date="2016-09" db="EMBL/GenBank/DDBJ databases">
        <authorList>
            <person name="Greninger A.L."/>
            <person name="Jerome K.R."/>
            <person name="Mcnair B."/>
            <person name="Wallis C."/>
            <person name="Fang F."/>
        </authorList>
    </citation>
    <scope>NUCLEOTIDE SEQUENCE [LARGE SCALE GENOMIC DNA]</scope>
    <source>
        <strain evidence="2">M7</strain>
    </source>
</reference>
<sequence>MGLAGSCASTMSQVGGVADADQGQTEKLTELALSCIEEFAVDGPQGVQGGVRRGQLKLAMRVAVVEADRIAPGRSDTALAAAAALALIENAGVTGSGEDTGRIFKQHPDSTPVRDGVFSQYGLLVLAAGKLAEDIGLSQLTPRPSQVQSLAAGDSLRKLLQRSVDNLEAGQPADEWWDSSLPVLVQMLERYAEPTGVYPTLKPYRFARQRQTTGAPTDVAAEVPDLVEPKTNNSVPPPAEPLGWSKFCAHVAGTRPRVAVLVAVVTVMACIGLAEAVAPIPRALFGWQDTYVDSYPIPSLPPPVEGVDSPLTLPNTRVQLFFMEQGSQQGATDQTVNGRLPVATAAVMPLQYQIATFQVLLSKTRADADADSNLKLWVQAPLPMDINGATLMKTPLKESIPQPELNTVNGIGGKAVEVPSLDDGDVLYQFQVVARPDRTNNGYFCGYNAKFVQVMVRSEDKTKTSQDGVVTPYPLYVPRGEGC</sequence>
<proteinExistence type="predicted"/>
<dbReference type="Proteomes" id="UP000094243">
    <property type="component" value="Unassembled WGS sequence"/>
</dbReference>